<dbReference type="InterPro" id="IPR039426">
    <property type="entry name" value="TonB-dep_rcpt-like"/>
</dbReference>
<evidence type="ECO:0000256" key="9">
    <source>
        <dbReference type="ARBA" id="ARBA00023136"/>
    </source>
</evidence>
<sequence length="779" mass="84373">MLAGIALSGISVAAHAQDAQPAGEQQATAPSDIIVTATRRNERLQDVPVTVTAVTNEQLQDLNITQFRDVQVLSPGLVIEDRGAQGNVTALRGISTTVNSGSPQAVIIYFNEAPIQDTLAFQSIYDIGQIEVLRGPQGTLRGVAAPAGSITITTRRPDLNNFGATIDGTFTDQTNVNGQFGIGVPLINDVLAVRVAGLYDRNSNGDIRSLNSDAKSRSETKSIRASALFQPIEPLTIFGSYQYLRNETDNLTIVEGNGRGYNGPVLPEGSGRRGIAVQEETSPRRVTGHLASLSAKLDIGDEAALSYIGGYSKYSALTRADEGDGDSGNAIPNFSQHALFDVSVTDWSHELRLDSQGPGRFWDYTVGAFFRRTTSNTNVAQQVFGVPSFTPTFDPIGPVDTFGFIRAQSQGKLKDKSVFASSTFHLPTKTDITLGARRLWSKNNAPTSLTFVTSVFGTEFPGTPSIIPDTVDEKAWVYDAKIVQHIGEDSIVYASYGRGFRGPGNNKYVALPASFPRVSSEKQDSYELGFKGSFLDRRLRVDFAVFQQDIKGFITTVADVPYCSFGNDAPCPPVGSPPQNRVTSSSIAFNGDARVRGFDLDISGKITDRWTAQGTVSYAKANFKNAQVPCRPDLDGDGQADTDDEFGANATQPIYFCSSNGAIADVPKWNFTLQSEYTVPLAQAEAFVRALFVYKGKRAEVSGLNSYEAQPILNLYLGAREIVPGLEVTMFAKNIFNTRKLTYTSSDLVTFGFPSGYHQVTYTPQREVGITARMRFGSD</sequence>
<evidence type="ECO:0000256" key="3">
    <source>
        <dbReference type="ARBA" id="ARBA00022452"/>
    </source>
</evidence>
<dbReference type="PANTHER" id="PTHR32552:SF81">
    <property type="entry name" value="TONB-DEPENDENT OUTER MEMBRANE RECEPTOR"/>
    <property type="match status" value="1"/>
</dbReference>
<gene>
    <name evidence="15" type="ORF">L288_00145</name>
</gene>
<evidence type="ECO:0000256" key="6">
    <source>
        <dbReference type="ARBA" id="ARBA00023004"/>
    </source>
</evidence>
<evidence type="ECO:0000256" key="11">
    <source>
        <dbReference type="PROSITE-ProRule" id="PRU01360"/>
    </source>
</evidence>
<keyword evidence="16" id="KW-1185">Reference proteome</keyword>
<keyword evidence="9 11" id="KW-0472">Membrane</keyword>
<dbReference type="PATRIC" id="fig|1329909.3.peg.29"/>
<evidence type="ECO:0000256" key="1">
    <source>
        <dbReference type="ARBA" id="ARBA00004571"/>
    </source>
</evidence>
<accession>T0HGQ4</accession>
<evidence type="ECO:0000256" key="2">
    <source>
        <dbReference type="ARBA" id="ARBA00022448"/>
    </source>
</evidence>
<evidence type="ECO:0000313" key="16">
    <source>
        <dbReference type="Proteomes" id="UP000015525"/>
    </source>
</evidence>
<evidence type="ECO:0000256" key="7">
    <source>
        <dbReference type="ARBA" id="ARBA00023065"/>
    </source>
</evidence>
<evidence type="ECO:0000256" key="4">
    <source>
        <dbReference type="ARBA" id="ARBA00022496"/>
    </source>
</evidence>
<dbReference type="Gene3D" id="2.40.170.20">
    <property type="entry name" value="TonB-dependent receptor, beta-barrel domain"/>
    <property type="match status" value="1"/>
</dbReference>
<protein>
    <recommendedName>
        <fullName evidence="17">TonB-denpendent receptor</fullName>
    </recommendedName>
</protein>
<keyword evidence="3 11" id="KW-1134">Transmembrane beta strand</keyword>
<feature type="domain" description="TonB-dependent receptor plug" evidence="14">
    <location>
        <begin position="44"/>
        <end position="148"/>
    </location>
</feature>
<organism evidence="15 16">
    <name type="scientific">Sphingobium quisquiliarum P25</name>
    <dbReference type="NCBI Taxonomy" id="1329909"/>
    <lineage>
        <taxon>Bacteria</taxon>
        <taxon>Pseudomonadati</taxon>
        <taxon>Pseudomonadota</taxon>
        <taxon>Alphaproteobacteria</taxon>
        <taxon>Sphingomonadales</taxon>
        <taxon>Sphingomonadaceae</taxon>
        <taxon>Sphingobium</taxon>
    </lineage>
</organism>
<dbReference type="GO" id="GO:0006826">
    <property type="term" value="P:iron ion transport"/>
    <property type="evidence" value="ECO:0007669"/>
    <property type="project" value="UniProtKB-KW"/>
</dbReference>
<keyword evidence="8 12" id="KW-0798">TonB box</keyword>
<dbReference type="EMBL" id="ATHO01000002">
    <property type="protein sequence ID" value="EQB15541.1"/>
    <property type="molecule type" value="Genomic_DNA"/>
</dbReference>
<evidence type="ECO:0000313" key="15">
    <source>
        <dbReference type="EMBL" id="EQB15541.1"/>
    </source>
</evidence>
<dbReference type="GO" id="GO:0009279">
    <property type="term" value="C:cell outer membrane"/>
    <property type="evidence" value="ECO:0007669"/>
    <property type="project" value="UniProtKB-SubCell"/>
</dbReference>
<evidence type="ECO:0000256" key="10">
    <source>
        <dbReference type="ARBA" id="ARBA00023237"/>
    </source>
</evidence>
<evidence type="ECO:0008006" key="17">
    <source>
        <dbReference type="Google" id="ProtNLM"/>
    </source>
</evidence>
<dbReference type="InterPro" id="IPR036942">
    <property type="entry name" value="Beta-barrel_TonB_sf"/>
</dbReference>
<dbReference type="Pfam" id="PF00593">
    <property type="entry name" value="TonB_dep_Rec_b-barrel"/>
    <property type="match status" value="1"/>
</dbReference>
<feature type="domain" description="TonB-dependent receptor-like beta-barrel" evidence="13">
    <location>
        <begin position="270"/>
        <end position="707"/>
    </location>
</feature>
<evidence type="ECO:0000256" key="8">
    <source>
        <dbReference type="ARBA" id="ARBA00023077"/>
    </source>
</evidence>
<dbReference type="SUPFAM" id="SSF56935">
    <property type="entry name" value="Porins"/>
    <property type="match status" value="1"/>
</dbReference>
<keyword evidence="5 11" id="KW-0812">Transmembrane</keyword>
<keyword evidence="4" id="KW-0410">Iron transport</keyword>
<evidence type="ECO:0000256" key="5">
    <source>
        <dbReference type="ARBA" id="ARBA00022692"/>
    </source>
</evidence>
<evidence type="ECO:0000259" key="14">
    <source>
        <dbReference type="Pfam" id="PF07715"/>
    </source>
</evidence>
<dbReference type="Proteomes" id="UP000015525">
    <property type="component" value="Unassembled WGS sequence"/>
</dbReference>
<dbReference type="PROSITE" id="PS52016">
    <property type="entry name" value="TONB_DEPENDENT_REC_3"/>
    <property type="match status" value="1"/>
</dbReference>
<comment type="similarity">
    <text evidence="11 12">Belongs to the TonB-dependent receptor family.</text>
</comment>
<dbReference type="Pfam" id="PF07715">
    <property type="entry name" value="Plug"/>
    <property type="match status" value="1"/>
</dbReference>
<keyword evidence="6" id="KW-0408">Iron</keyword>
<keyword evidence="7" id="KW-0406">Ion transport</keyword>
<evidence type="ECO:0000259" key="13">
    <source>
        <dbReference type="Pfam" id="PF00593"/>
    </source>
</evidence>
<name>T0HGQ4_9SPHN</name>
<dbReference type="PANTHER" id="PTHR32552">
    <property type="entry name" value="FERRICHROME IRON RECEPTOR-RELATED"/>
    <property type="match status" value="1"/>
</dbReference>
<proteinExistence type="inferred from homology"/>
<reference evidence="15 16" key="1">
    <citation type="journal article" date="2013" name="Genome Announc.">
        <title>Draft Genome Sequence of Sphingobium quisquiliarum Strain P25T, a Novel Hexachlorocyclohexane (HCH)-Degrading Bacterium Isolated from an HCH Dumpsite.</title>
        <authorList>
            <person name="Kumar Singh A."/>
            <person name="Sangwan N."/>
            <person name="Sharma A."/>
            <person name="Gupta V."/>
            <person name="Khurana J.P."/>
            <person name="Lal R."/>
        </authorList>
    </citation>
    <scope>NUCLEOTIDE SEQUENCE [LARGE SCALE GENOMIC DNA]</scope>
    <source>
        <strain evidence="15 16">P25</strain>
    </source>
</reference>
<dbReference type="InterPro" id="IPR000531">
    <property type="entry name" value="Beta-barrel_TonB"/>
</dbReference>
<keyword evidence="2 11" id="KW-0813">Transport</keyword>
<evidence type="ECO:0000256" key="12">
    <source>
        <dbReference type="RuleBase" id="RU003357"/>
    </source>
</evidence>
<dbReference type="AlphaFoldDB" id="T0HGQ4"/>
<comment type="subcellular location">
    <subcellularLocation>
        <location evidence="1 11">Cell outer membrane</location>
        <topology evidence="1 11">Multi-pass membrane protein</topology>
    </subcellularLocation>
</comment>
<keyword evidence="10 11" id="KW-0998">Cell outer membrane</keyword>
<dbReference type="InterPro" id="IPR012910">
    <property type="entry name" value="Plug_dom"/>
</dbReference>
<comment type="caution">
    <text evidence="15">The sequence shown here is derived from an EMBL/GenBank/DDBJ whole genome shotgun (WGS) entry which is preliminary data.</text>
</comment>